<accession>A0A6A6W7V1</accession>
<feature type="transmembrane region" description="Helical" evidence="6">
    <location>
        <begin position="156"/>
        <end position="177"/>
    </location>
</feature>
<feature type="transmembrane region" description="Helical" evidence="6">
    <location>
        <begin position="454"/>
        <end position="475"/>
    </location>
</feature>
<dbReference type="GeneID" id="54482105"/>
<dbReference type="GO" id="GO:0000329">
    <property type="term" value="C:fungal-type vacuole membrane"/>
    <property type="evidence" value="ECO:0007669"/>
    <property type="project" value="TreeGrafter"/>
</dbReference>
<feature type="transmembrane region" description="Helical" evidence="6">
    <location>
        <begin position="60"/>
        <end position="87"/>
    </location>
</feature>
<keyword evidence="4 6" id="KW-0472">Membrane</keyword>
<protein>
    <submittedName>
        <fullName evidence="8">MFS general substrate transporter</fullName>
    </submittedName>
</protein>
<keyword evidence="2 6" id="KW-0812">Transmembrane</keyword>
<comment type="subcellular location">
    <subcellularLocation>
        <location evidence="1">Membrane</location>
        <topology evidence="1">Multi-pass membrane protein</topology>
    </subcellularLocation>
</comment>
<dbReference type="AlphaFoldDB" id="A0A6A6W7V1"/>
<evidence type="ECO:0000256" key="5">
    <source>
        <dbReference type="SAM" id="MobiDB-lite"/>
    </source>
</evidence>
<evidence type="ECO:0000256" key="2">
    <source>
        <dbReference type="ARBA" id="ARBA00022692"/>
    </source>
</evidence>
<evidence type="ECO:0000256" key="3">
    <source>
        <dbReference type="ARBA" id="ARBA00022989"/>
    </source>
</evidence>
<dbReference type="EMBL" id="ML996571">
    <property type="protein sequence ID" value="KAF2758615.1"/>
    <property type="molecule type" value="Genomic_DNA"/>
</dbReference>
<feature type="transmembrane region" description="Helical" evidence="6">
    <location>
        <begin position="350"/>
        <end position="370"/>
    </location>
</feature>
<dbReference type="GO" id="GO:0015174">
    <property type="term" value="F:basic amino acid transmembrane transporter activity"/>
    <property type="evidence" value="ECO:0007669"/>
    <property type="project" value="TreeGrafter"/>
</dbReference>
<dbReference type="PANTHER" id="PTHR23501">
    <property type="entry name" value="MAJOR FACILITATOR SUPERFAMILY"/>
    <property type="match status" value="1"/>
</dbReference>
<feature type="transmembrane region" description="Helical" evidence="6">
    <location>
        <begin position="184"/>
        <end position="207"/>
    </location>
</feature>
<gene>
    <name evidence="8" type="ORF">EJ05DRAFT_359526</name>
</gene>
<evidence type="ECO:0000313" key="8">
    <source>
        <dbReference type="EMBL" id="KAF2758615.1"/>
    </source>
</evidence>
<dbReference type="PANTHER" id="PTHR23501:SF6">
    <property type="entry name" value="MULTIDRUG TRANSPORTER, PUTATIVE (AFU_ORTHOLOGUE AFUA_3G14560)-RELATED"/>
    <property type="match status" value="1"/>
</dbReference>
<evidence type="ECO:0000256" key="4">
    <source>
        <dbReference type="ARBA" id="ARBA00023136"/>
    </source>
</evidence>
<feature type="transmembrane region" description="Helical" evidence="6">
    <location>
        <begin position="126"/>
        <end position="144"/>
    </location>
</feature>
<proteinExistence type="predicted"/>
<organism evidence="8 9">
    <name type="scientific">Pseudovirgaria hyperparasitica</name>
    <dbReference type="NCBI Taxonomy" id="470096"/>
    <lineage>
        <taxon>Eukaryota</taxon>
        <taxon>Fungi</taxon>
        <taxon>Dikarya</taxon>
        <taxon>Ascomycota</taxon>
        <taxon>Pezizomycotina</taxon>
        <taxon>Dothideomycetes</taxon>
        <taxon>Dothideomycetes incertae sedis</taxon>
        <taxon>Acrospermales</taxon>
        <taxon>Acrospermaceae</taxon>
        <taxon>Pseudovirgaria</taxon>
    </lineage>
</organism>
<dbReference type="OrthoDB" id="4160219at2759"/>
<name>A0A6A6W7V1_9PEZI</name>
<feature type="transmembrane region" description="Helical" evidence="6">
    <location>
        <begin position="526"/>
        <end position="549"/>
    </location>
</feature>
<feature type="region of interest" description="Disordered" evidence="5">
    <location>
        <begin position="1"/>
        <end position="43"/>
    </location>
</feature>
<feature type="transmembrane region" description="Helical" evidence="6">
    <location>
        <begin position="255"/>
        <end position="273"/>
    </location>
</feature>
<evidence type="ECO:0000313" key="9">
    <source>
        <dbReference type="Proteomes" id="UP000799437"/>
    </source>
</evidence>
<keyword evidence="9" id="KW-1185">Reference proteome</keyword>
<dbReference type="RefSeq" id="XP_033601066.1">
    <property type="nucleotide sequence ID" value="XM_033741051.1"/>
</dbReference>
<dbReference type="InterPro" id="IPR036259">
    <property type="entry name" value="MFS_trans_sf"/>
</dbReference>
<evidence type="ECO:0000256" key="6">
    <source>
        <dbReference type="SAM" id="Phobius"/>
    </source>
</evidence>
<dbReference type="Proteomes" id="UP000799437">
    <property type="component" value="Unassembled WGS sequence"/>
</dbReference>
<feature type="transmembrane region" description="Helical" evidence="6">
    <location>
        <begin position="213"/>
        <end position="235"/>
    </location>
</feature>
<feature type="compositionally biased region" description="Polar residues" evidence="5">
    <location>
        <begin position="7"/>
        <end position="34"/>
    </location>
</feature>
<dbReference type="InterPro" id="IPR011701">
    <property type="entry name" value="MFS"/>
</dbReference>
<reference evidence="8" key="1">
    <citation type="journal article" date="2020" name="Stud. Mycol.">
        <title>101 Dothideomycetes genomes: a test case for predicting lifestyles and emergence of pathogens.</title>
        <authorList>
            <person name="Haridas S."/>
            <person name="Albert R."/>
            <person name="Binder M."/>
            <person name="Bloem J."/>
            <person name="Labutti K."/>
            <person name="Salamov A."/>
            <person name="Andreopoulos B."/>
            <person name="Baker S."/>
            <person name="Barry K."/>
            <person name="Bills G."/>
            <person name="Bluhm B."/>
            <person name="Cannon C."/>
            <person name="Castanera R."/>
            <person name="Culley D."/>
            <person name="Daum C."/>
            <person name="Ezra D."/>
            <person name="Gonzalez J."/>
            <person name="Henrissat B."/>
            <person name="Kuo A."/>
            <person name="Liang C."/>
            <person name="Lipzen A."/>
            <person name="Lutzoni F."/>
            <person name="Magnuson J."/>
            <person name="Mondo S."/>
            <person name="Nolan M."/>
            <person name="Ohm R."/>
            <person name="Pangilinan J."/>
            <person name="Park H.-J."/>
            <person name="Ramirez L."/>
            <person name="Alfaro M."/>
            <person name="Sun H."/>
            <person name="Tritt A."/>
            <person name="Yoshinaga Y."/>
            <person name="Zwiers L.-H."/>
            <person name="Turgeon B."/>
            <person name="Goodwin S."/>
            <person name="Spatafora J."/>
            <person name="Crous P."/>
            <person name="Grigoriev I."/>
        </authorList>
    </citation>
    <scope>NUCLEOTIDE SEQUENCE</scope>
    <source>
        <strain evidence="8">CBS 121739</strain>
    </source>
</reference>
<keyword evidence="3 6" id="KW-1133">Transmembrane helix</keyword>
<feature type="transmembrane region" description="Helical" evidence="6">
    <location>
        <begin position="318"/>
        <end position="344"/>
    </location>
</feature>
<feature type="transmembrane region" description="Helical" evidence="6">
    <location>
        <begin position="382"/>
        <end position="405"/>
    </location>
</feature>
<sequence length="576" mass="60944">MLPGDDSSATVTEQSSLLHQSRPSSRSSTGTIANGQDAGGASFQDPQVEKITSMTATESVIVCISIGVLMFLLTSNMSMITTIQSAIATDLDAFEEAEWFTTAYMVTMSVISPLMGRLSQTFSPRICMVAASVLMGVGSIITGASSTARVFLFGRAITGLGAGGTMTGATIIIIHLAPVATRGVWLGAAASVMTVGLSLGAVIAGGLEPYVGWNYLFGMQAPISFVPGLCLFFFLPTHTGLNHKRVALKRRLQNIDYLGAITLAVGITMFLIGVSGRSILLVPTLSSLPAFMIFVFVERFFAVEPIIPLSVLKSRGALLTSLATLGFMMSRWAILFYTPVYAIAVRNRSPAVAGLILIPTNAGFGLGGLLSGWFHIRREGSFYIPSLVSMAIFPATMLAIALISTPTSPNALYVAFLFLNGLATGCVVNYTLVHVLHLLPKEVHPIMMSLVATFRGLAGSFGSAVGGGLFLRILASSLDDGFKKHGISGREDLIKRLLGSPATVQQLVGKERQIALASYVVGLRGLFLAGVGLSAVMVFLQAGTGWTGYHEKNQLLTRSDIDGDEIHVEESLLGTS</sequence>
<evidence type="ECO:0000256" key="1">
    <source>
        <dbReference type="ARBA" id="ARBA00004141"/>
    </source>
</evidence>
<dbReference type="SUPFAM" id="SSF103473">
    <property type="entry name" value="MFS general substrate transporter"/>
    <property type="match status" value="1"/>
</dbReference>
<feature type="transmembrane region" description="Helical" evidence="6">
    <location>
        <begin position="411"/>
        <end position="433"/>
    </location>
</feature>
<dbReference type="PROSITE" id="PS50850">
    <property type="entry name" value="MFS"/>
    <property type="match status" value="1"/>
</dbReference>
<dbReference type="Pfam" id="PF07690">
    <property type="entry name" value="MFS_1"/>
    <property type="match status" value="1"/>
</dbReference>
<dbReference type="InterPro" id="IPR020846">
    <property type="entry name" value="MFS_dom"/>
</dbReference>
<feature type="domain" description="Major facilitator superfamily (MFS) profile" evidence="7">
    <location>
        <begin position="60"/>
        <end position="544"/>
    </location>
</feature>
<dbReference type="Gene3D" id="1.20.1250.20">
    <property type="entry name" value="MFS general substrate transporter like domains"/>
    <property type="match status" value="2"/>
</dbReference>
<evidence type="ECO:0000259" key="7">
    <source>
        <dbReference type="PROSITE" id="PS50850"/>
    </source>
</evidence>